<reference evidence="5" key="1">
    <citation type="submission" date="2023-07" db="EMBL/GenBank/DDBJ databases">
        <title>Characterization of two Paracoccaceae strains isolated from Phycosphere and proposal of Xinfangfangia lacusdiani sp. nov.</title>
        <authorList>
            <person name="Deng Y."/>
            <person name="Zhang Y.Q."/>
        </authorList>
    </citation>
    <scope>NUCLEOTIDE SEQUENCE [LARGE SCALE GENOMIC DNA]</scope>
    <source>
        <strain evidence="5">CPCC 101403</strain>
    </source>
</reference>
<dbReference type="PANTHER" id="PTHR43877">
    <property type="entry name" value="AMINOALKYLPHOSPHONATE N-ACETYLTRANSFERASE-RELATED-RELATED"/>
    <property type="match status" value="1"/>
</dbReference>
<dbReference type="EMBL" id="JAVRQI010000007">
    <property type="protein sequence ID" value="MDT1062420.1"/>
    <property type="molecule type" value="Genomic_DNA"/>
</dbReference>
<sequence length="165" mass="18420">MRDMEIRRLTPDEFPIFKAIRLEALGSEPAAYASSAGDWARLSDEEWRGRLQIPVFVAFRAGNPVGIMGLLPQQASKMKHRATLIMVYLRPEERGGGAAQALLDALIAEARKAGISQIELNVSCRNPRAIRFYERSGFDRIGIIPAGMIHEGQEIDEMIMARRLA</sequence>
<dbReference type="Pfam" id="PF00583">
    <property type="entry name" value="Acetyltransf_1"/>
    <property type="match status" value="1"/>
</dbReference>
<keyword evidence="1" id="KW-0808">Transferase</keyword>
<dbReference type="Proteomes" id="UP001251085">
    <property type="component" value="Unassembled WGS sequence"/>
</dbReference>
<organism evidence="4 5">
    <name type="scientific">Paracoccus broussonetiae</name>
    <dbReference type="NCBI Taxonomy" id="3075834"/>
    <lineage>
        <taxon>Bacteria</taxon>
        <taxon>Pseudomonadati</taxon>
        <taxon>Pseudomonadota</taxon>
        <taxon>Alphaproteobacteria</taxon>
        <taxon>Rhodobacterales</taxon>
        <taxon>Paracoccaceae</taxon>
        <taxon>Paracoccus</taxon>
    </lineage>
</organism>
<feature type="domain" description="N-acetyltransferase" evidence="3">
    <location>
        <begin position="4"/>
        <end position="165"/>
    </location>
</feature>
<dbReference type="InterPro" id="IPR016181">
    <property type="entry name" value="Acyl_CoA_acyltransferase"/>
</dbReference>
<proteinExistence type="predicted"/>
<dbReference type="Gene3D" id="3.40.630.30">
    <property type="match status" value="1"/>
</dbReference>
<dbReference type="PROSITE" id="PS51186">
    <property type="entry name" value="GNAT"/>
    <property type="match status" value="1"/>
</dbReference>
<dbReference type="InterPro" id="IPR050832">
    <property type="entry name" value="Bact_Acetyltransf"/>
</dbReference>
<evidence type="ECO:0000256" key="1">
    <source>
        <dbReference type="ARBA" id="ARBA00022679"/>
    </source>
</evidence>
<evidence type="ECO:0000313" key="5">
    <source>
        <dbReference type="Proteomes" id="UP001251085"/>
    </source>
</evidence>
<dbReference type="PANTHER" id="PTHR43877:SF2">
    <property type="entry name" value="AMINOALKYLPHOSPHONATE N-ACETYLTRANSFERASE-RELATED"/>
    <property type="match status" value="1"/>
</dbReference>
<keyword evidence="5" id="KW-1185">Reference proteome</keyword>
<evidence type="ECO:0000313" key="4">
    <source>
        <dbReference type="EMBL" id="MDT1062420.1"/>
    </source>
</evidence>
<dbReference type="CDD" id="cd04301">
    <property type="entry name" value="NAT_SF"/>
    <property type="match status" value="1"/>
</dbReference>
<protein>
    <submittedName>
        <fullName evidence="4">GNAT family N-acetyltransferase</fullName>
    </submittedName>
</protein>
<name>A0ABU3EG39_9RHOB</name>
<evidence type="ECO:0000256" key="2">
    <source>
        <dbReference type="ARBA" id="ARBA00023315"/>
    </source>
</evidence>
<comment type="caution">
    <text evidence="4">The sequence shown here is derived from an EMBL/GenBank/DDBJ whole genome shotgun (WGS) entry which is preliminary data.</text>
</comment>
<dbReference type="SUPFAM" id="SSF55729">
    <property type="entry name" value="Acyl-CoA N-acyltransferases (Nat)"/>
    <property type="match status" value="1"/>
</dbReference>
<dbReference type="InterPro" id="IPR000182">
    <property type="entry name" value="GNAT_dom"/>
</dbReference>
<evidence type="ECO:0000259" key="3">
    <source>
        <dbReference type="PROSITE" id="PS51186"/>
    </source>
</evidence>
<keyword evidence="2" id="KW-0012">Acyltransferase</keyword>
<accession>A0ABU3EG39</accession>
<gene>
    <name evidence="4" type="ORF">RM190_11145</name>
</gene>